<dbReference type="Proteomes" id="UP001499951">
    <property type="component" value="Unassembled WGS sequence"/>
</dbReference>
<keyword evidence="6 13" id="KW-0812">Transmembrane</keyword>
<evidence type="ECO:0000256" key="2">
    <source>
        <dbReference type="ARBA" id="ARBA00004141"/>
    </source>
</evidence>
<dbReference type="RefSeq" id="WP_166929863.1">
    <property type="nucleotide sequence ID" value="NZ_BAAADD010000004.1"/>
</dbReference>
<dbReference type="SMART" id="SM00911">
    <property type="entry name" value="HWE_HK"/>
    <property type="match status" value="1"/>
</dbReference>
<dbReference type="Pfam" id="PF13493">
    <property type="entry name" value="DUF4118"/>
    <property type="match status" value="1"/>
</dbReference>
<evidence type="ECO:0000256" key="5">
    <source>
        <dbReference type="ARBA" id="ARBA00022679"/>
    </source>
</evidence>
<evidence type="ECO:0000256" key="11">
    <source>
        <dbReference type="ARBA" id="ARBA00023012"/>
    </source>
</evidence>
<evidence type="ECO:0000256" key="10">
    <source>
        <dbReference type="ARBA" id="ARBA00022989"/>
    </source>
</evidence>
<feature type="domain" description="Signal transduction histidine kinase HWE region" evidence="14">
    <location>
        <begin position="145"/>
        <end position="226"/>
    </location>
</feature>
<evidence type="ECO:0000256" key="8">
    <source>
        <dbReference type="ARBA" id="ARBA00022777"/>
    </source>
</evidence>
<evidence type="ECO:0000313" key="16">
    <source>
        <dbReference type="Proteomes" id="UP001499951"/>
    </source>
</evidence>
<dbReference type="InterPro" id="IPR036890">
    <property type="entry name" value="HATPase_C_sf"/>
</dbReference>
<dbReference type="Gene3D" id="3.30.565.10">
    <property type="entry name" value="Histidine kinase-like ATPase, C-terminal domain"/>
    <property type="match status" value="1"/>
</dbReference>
<dbReference type="Pfam" id="PF07536">
    <property type="entry name" value="HWE_HK"/>
    <property type="match status" value="1"/>
</dbReference>
<gene>
    <name evidence="15" type="ORF">GCM10008942_16500</name>
</gene>
<keyword evidence="11" id="KW-0902">Two-component regulatory system</keyword>
<evidence type="ECO:0000256" key="9">
    <source>
        <dbReference type="ARBA" id="ARBA00022840"/>
    </source>
</evidence>
<comment type="catalytic activity">
    <reaction evidence="1">
        <text>ATP + protein L-histidine = ADP + protein N-phospho-L-histidine.</text>
        <dbReference type="EC" id="2.7.13.3"/>
    </reaction>
</comment>
<accession>A0ABN1EKH8</accession>
<evidence type="ECO:0000256" key="12">
    <source>
        <dbReference type="ARBA" id="ARBA00023136"/>
    </source>
</evidence>
<keyword evidence="8" id="KW-0418">Kinase</keyword>
<dbReference type="EC" id="2.7.13.3" evidence="3"/>
<dbReference type="InterPro" id="IPR038318">
    <property type="entry name" value="KdpD_sf"/>
</dbReference>
<keyword evidence="16" id="KW-1185">Reference proteome</keyword>
<reference evidence="15 16" key="1">
    <citation type="journal article" date="2019" name="Int. J. Syst. Evol. Microbiol.">
        <title>The Global Catalogue of Microorganisms (GCM) 10K type strain sequencing project: providing services to taxonomists for standard genome sequencing and annotation.</title>
        <authorList>
            <consortium name="The Broad Institute Genomics Platform"/>
            <consortium name="The Broad Institute Genome Sequencing Center for Infectious Disease"/>
            <person name="Wu L."/>
            <person name="Ma J."/>
        </authorList>
    </citation>
    <scope>NUCLEOTIDE SEQUENCE [LARGE SCALE GENOMIC DNA]</scope>
    <source>
        <strain evidence="15 16">JCM 15089</strain>
    </source>
</reference>
<evidence type="ECO:0000256" key="3">
    <source>
        <dbReference type="ARBA" id="ARBA00012438"/>
    </source>
</evidence>
<evidence type="ECO:0000256" key="6">
    <source>
        <dbReference type="ARBA" id="ARBA00022692"/>
    </source>
</evidence>
<comment type="subcellular location">
    <subcellularLocation>
        <location evidence="2">Membrane</location>
        <topology evidence="2">Multi-pass membrane protein</topology>
    </subcellularLocation>
</comment>
<keyword evidence="9" id="KW-0067">ATP-binding</keyword>
<feature type="transmembrane region" description="Helical" evidence="13">
    <location>
        <begin position="57"/>
        <end position="90"/>
    </location>
</feature>
<evidence type="ECO:0000256" key="1">
    <source>
        <dbReference type="ARBA" id="ARBA00000085"/>
    </source>
</evidence>
<dbReference type="EMBL" id="BAAADD010000004">
    <property type="protein sequence ID" value="GAA0568589.1"/>
    <property type="molecule type" value="Genomic_DNA"/>
</dbReference>
<evidence type="ECO:0000256" key="4">
    <source>
        <dbReference type="ARBA" id="ARBA00022553"/>
    </source>
</evidence>
<keyword evidence="10 13" id="KW-1133">Transmembrane helix</keyword>
<proteinExistence type="predicted"/>
<dbReference type="InterPro" id="IPR025201">
    <property type="entry name" value="KdpD_TM"/>
</dbReference>
<protein>
    <recommendedName>
        <fullName evidence="3">histidine kinase</fullName>
        <ecNumber evidence="3">2.7.13.3</ecNumber>
    </recommendedName>
</protein>
<comment type="caution">
    <text evidence="15">The sequence shown here is derived from an EMBL/GenBank/DDBJ whole genome shotgun (WGS) entry which is preliminary data.</text>
</comment>
<dbReference type="PANTHER" id="PTHR41523">
    <property type="entry name" value="TWO-COMPONENT SYSTEM SENSOR PROTEIN"/>
    <property type="match status" value="1"/>
</dbReference>
<organism evidence="15 16">
    <name type="scientific">Rhizomicrobium electricum</name>
    <dbReference type="NCBI Taxonomy" id="480070"/>
    <lineage>
        <taxon>Bacteria</taxon>
        <taxon>Pseudomonadati</taxon>
        <taxon>Pseudomonadota</taxon>
        <taxon>Alphaproteobacteria</taxon>
        <taxon>Micropepsales</taxon>
        <taxon>Micropepsaceae</taxon>
        <taxon>Rhizomicrobium</taxon>
    </lineage>
</organism>
<keyword evidence="5" id="KW-0808">Transferase</keyword>
<evidence type="ECO:0000256" key="13">
    <source>
        <dbReference type="SAM" id="Phobius"/>
    </source>
</evidence>
<sequence>METLRRWLRVFVDWSASPWLRPDSAAAWAVAAALVLAGFIAKPLLDAAVGEPLPPFITFYASVTIAALLGGPRIGLAVTAVTVLLTWYFFMPPFNSFALTSSRTVFSLVIYLVLSSFLAWIVGKSRLVQDSLIESELRRDRAARESVHRIKNLIAVIQAIATKLSREVHTVPEYRNVLSARLVALGSAQDMLVQSGWSDVDLAELIKSALAPFLPNPGFDLRPGPDAKVPARHVGGLSMALYELCTNSMKYGALAEGLGPVVLSWRKENGGVMLEWIETAPSAPTRDEGLGTQLIRYALGNDSGCVVHYAVNGTAITALFRWPADAK</sequence>
<evidence type="ECO:0000259" key="14">
    <source>
        <dbReference type="SMART" id="SM00911"/>
    </source>
</evidence>
<name>A0ABN1EKH8_9PROT</name>
<dbReference type="Gene3D" id="1.20.120.620">
    <property type="entry name" value="Backbone structure of the membrane domain of e. Coli histidine kinase receptor kdpd"/>
    <property type="match status" value="1"/>
</dbReference>
<feature type="transmembrane region" description="Helical" evidence="13">
    <location>
        <begin position="105"/>
        <end position="123"/>
    </location>
</feature>
<feature type="transmembrane region" description="Helical" evidence="13">
    <location>
        <begin position="25"/>
        <end position="45"/>
    </location>
</feature>
<evidence type="ECO:0000256" key="7">
    <source>
        <dbReference type="ARBA" id="ARBA00022741"/>
    </source>
</evidence>
<keyword evidence="12 13" id="KW-0472">Membrane</keyword>
<keyword evidence="7" id="KW-0547">Nucleotide-binding</keyword>
<dbReference type="PANTHER" id="PTHR41523:SF7">
    <property type="entry name" value="HISTIDINE KINASE"/>
    <property type="match status" value="1"/>
</dbReference>
<evidence type="ECO:0000313" key="15">
    <source>
        <dbReference type="EMBL" id="GAA0568589.1"/>
    </source>
</evidence>
<dbReference type="InterPro" id="IPR011102">
    <property type="entry name" value="Sig_transdc_His_kinase_HWE"/>
</dbReference>
<keyword evidence="4" id="KW-0597">Phosphoprotein</keyword>